<evidence type="ECO:0000313" key="2">
    <source>
        <dbReference type="Proteomes" id="UP000007755"/>
    </source>
</evidence>
<dbReference type="AlphaFoldDB" id="F4W4D0"/>
<accession>F4W4D0</accession>
<evidence type="ECO:0000313" key="1">
    <source>
        <dbReference type="EMBL" id="EGI70943.1"/>
    </source>
</evidence>
<dbReference type="InParanoid" id="F4W4D0"/>
<reference evidence="1" key="1">
    <citation type="submission" date="2011-02" db="EMBL/GenBank/DDBJ databases">
        <title>The genome of the leaf-cutting ant Acromyrmex echinatior suggests key adaptations to social evolution and fungus farming.</title>
        <authorList>
            <person name="Nygaard S."/>
            <person name="Zhang G."/>
        </authorList>
    </citation>
    <scope>NUCLEOTIDE SEQUENCE</scope>
</reference>
<dbReference type="Proteomes" id="UP000007755">
    <property type="component" value="Unassembled WGS sequence"/>
</dbReference>
<sequence length="200" mass="23429">MLNLWLRGPIRIQCRLSDQQIKNLNKRMLALKKYVCAKFVTVIHNSNRTSLSNVQIFLILVSLTMIIIRKTKKILEIYKMRKFHTRIFNINKSKTKKDSYDRWKISRKIIIFNDNLDMLLENSPTPLTVFSRIAPSDYHLFRSMAHGLADQHFRSYEEVQKIGSIRGSPQKMTSFFDAGFVRCPKDGRESSSSDGQYFES</sequence>
<dbReference type="EMBL" id="GL887513">
    <property type="protein sequence ID" value="EGI70943.1"/>
    <property type="molecule type" value="Genomic_DNA"/>
</dbReference>
<name>F4W4D0_ACREC</name>
<protein>
    <submittedName>
        <fullName evidence="1">Mariner Mos1 transposase</fullName>
    </submittedName>
</protein>
<organism evidence="2">
    <name type="scientific">Acromyrmex echinatior</name>
    <name type="common">Panamanian leafcutter ant</name>
    <name type="synonym">Acromyrmex octospinosus echinatior</name>
    <dbReference type="NCBI Taxonomy" id="103372"/>
    <lineage>
        <taxon>Eukaryota</taxon>
        <taxon>Metazoa</taxon>
        <taxon>Ecdysozoa</taxon>
        <taxon>Arthropoda</taxon>
        <taxon>Hexapoda</taxon>
        <taxon>Insecta</taxon>
        <taxon>Pterygota</taxon>
        <taxon>Neoptera</taxon>
        <taxon>Endopterygota</taxon>
        <taxon>Hymenoptera</taxon>
        <taxon>Apocrita</taxon>
        <taxon>Aculeata</taxon>
        <taxon>Formicoidea</taxon>
        <taxon>Formicidae</taxon>
        <taxon>Myrmicinae</taxon>
        <taxon>Acromyrmex</taxon>
    </lineage>
</organism>
<proteinExistence type="predicted"/>
<gene>
    <name evidence="1" type="ORF">G5I_00248</name>
</gene>
<keyword evidence="2" id="KW-1185">Reference proteome</keyword>